<evidence type="ECO:0000256" key="2">
    <source>
        <dbReference type="ARBA" id="ARBA00022692"/>
    </source>
</evidence>
<evidence type="ECO:0000256" key="6">
    <source>
        <dbReference type="ARBA" id="ARBA00023136"/>
    </source>
</evidence>
<dbReference type="AlphaFoldDB" id="A0A3G9JB08"/>
<dbReference type="InterPro" id="IPR036640">
    <property type="entry name" value="ABC1_TM_sf"/>
</dbReference>
<dbReference type="Proteomes" id="UP000275368">
    <property type="component" value="Chromosome"/>
</dbReference>
<dbReference type="PROSITE" id="PS50893">
    <property type="entry name" value="ABC_TRANSPORTER_2"/>
    <property type="match status" value="1"/>
</dbReference>
<organism evidence="7 8">
    <name type="scientific">Paenibacillus baekrokdamisoli</name>
    <dbReference type="NCBI Taxonomy" id="1712516"/>
    <lineage>
        <taxon>Bacteria</taxon>
        <taxon>Bacillati</taxon>
        <taxon>Bacillota</taxon>
        <taxon>Bacilli</taxon>
        <taxon>Bacillales</taxon>
        <taxon>Paenibacillaceae</taxon>
        <taxon>Paenibacillus</taxon>
    </lineage>
</organism>
<dbReference type="GO" id="GO:0005524">
    <property type="term" value="F:ATP binding"/>
    <property type="evidence" value="ECO:0007669"/>
    <property type="project" value="UniProtKB-KW"/>
</dbReference>
<keyword evidence="8" id="KW-1185">Reference proteome</keyword>
<dbReference type="KEGG" id="pbk:Back11_15340"/>
<gene>
    <name evidence="7" type="ORF">Back11_15340</name>
</gene>
<keyword evidence="5" id="KW-1133">Transmembrane helix</keyword>
<dbReference type="InterPro" id="IPR027417">
    <property type="entry name" value="P-loop_NTPase"/>
</dbReference>
<dbReference type="GO" id="GO:0005886">
    <property type="term" value="C:plasma membrane"/>
    <property type="evidence" value="ECO:0007669"/>
    <property type="project" value="UniProtKB-SubCell"/>
</dbReference>
<proteinExistence type="predicted"/>
<dbReference type="SUPFAM" id="SSF90123">
    <property type="entry name" value="ABC transporter transmembrane region"/>
    <property type="match status" value="1"/>
</dbReference>
<reference evidence="7 8" key="1">
    <citation type="submission" date="2018-11" db="EMBL/GenBank/DDBJ databases">
        <title>Complete genome sequence of Paenibacillus baekrokdamisoli strain KCTC 33723.</title>
        <authorList>
            <person name="Kang S.W."/>
            <person name="Lee K.C."/>
            <person name="Kim K.K."/>
            <person name="Kim J.S."/>
            <person name="Kim D.S."/>
            <person name="Ko S.H."/>
            <person name="Yang S.H."/>
            <person name="Lee J.S."/>
        </authorList>
    </citation>
    <scope>NUCLEOTIDE SEQUENCE [LARGE SCALE GENOMIC DNA]</scope>
    <source>
        <strain evidence="7 8">KCTC 33723</strain>
    </source>
</reference>
<dbReference type="SUPFAM" id="SSF52540">
    <property type="entry name" value="P-loop containing nucleoside triphosphate hydrolases"/>
    <property type="match status" value="1"/>
</dbReference>
<evidence type="ECO:0000256" key="5">
    <source>
        <dbReference type="ARBA" id="ARBA00022989"/>
    </source>
</evidence>
<evidence type="ECO:0000256" key="3">
    <source>
        <dbReference type="ARBA" id="ARBA00022741"/>
    </source>
</evidence>
<dbReference type="Pfam" id="PF00664">
    <property type="entry name" value="ABC_membrane"/>
    <property type="match status" value="1"/>
</dbReference>
<keyword evidence="3" id="KW-0547">Nucleotide-binding</keyword>
<dbReference type="Pfam" id="PF00005">
    <property type="entry name" value="ABC_tran"/>
    <property type="match status" value="1"/>
</dbReference>
<dbReference type="InterPro" id="IPR003439">
    <property type="entry name" value="ABC_transporter-like_ATP-bd"/>
</dbReference>
<dbReference type="InterPro" id="IPR017871">
    <property type="entry name" value="ABC_transporter-like_CS"/>
</dbReference>
<dbReference type="PANTHER" id="PTHR24221:SF654">
    <property type="entry name" value="ATP-BINDING CASSETTE SUB-FAMILY B MEMBER 6"/>
    <property type="match status" value="1"/>
</dbReference>
<keyword evidence="4" id="KW-0067">ATP-binding</keyword>
<dbReference type="RefSeq" id="WP_125655061.1">
    <property type="nucleotide sequence ID" value="NZ_AP019308.1"/>
</dbReference>
<evidence type="ECO:0000256" key="1">
    <source>
        <dbReference type="ARBA" id="ARBA00004651"/>
    </source>
</evidence>
<accession>A0A3G9JB08</accession>
<dbReference type="EMBL" id="AP019308">
    <property type="protein sequence ID" value="BBH20189.1"/>
    <property type="molecule type" value="Genomic_DNA"/>
</dbReference>
<name>A0A3G9JB08_9BACL</name>
<dbReference type="Gene3D" id="1.20.1560.10">
    <property type="entry name" value="ABC transporter type 1, transmembrane domain"/>
    <property type="match status" value="1"/>
</dbReference>
<dbReference type="InterPro" id="IPR039421">
    <property type="entry name" value="Type_1_exporter"/>
</dbReference>
<dbReference type="GO" id="GO:0016887">
    <property type="term" value="F:ATP hydrolysis activity"/>
    <property type="evidence" value="ECO:0007669"/>
    <property type="project" value="InterPro"/>
</dbReference>
<dbReference type="PANTHER" id="PTHR24221">
    <property type="entry name" value="ATP-BINDING CASSETTE SUB-FAMILY B"/>
    <property type="match status" value="1"/>
</dbReference>
<keyword evidence="2" id="KW-0812">Transmembrane</keyword>
<dbReference type="InterPro" id="IPR011527">
    <property type="entry name" value="ABC1_TM_dom"/>
</dbReference>
<dbReference type="PROSITE" id="PS00211">
    <property type="entry name" value="ABC_TRANSPORTER_1"/>
    <property type="match status" value="1"/>
</dbReference>
<protein>
    <submittedName>
        <fullName evidence="7">ABC transporter permease</fullName>
    </submittedName>
</protein>
<dbReference type="PROSITE" id="PS50929">
    <property type="entry name" value="ABC_TM1F"/>
    <property type="match status" value="1"/>
</dbReference>
<sequence>MILQQKKYGLIDLILIPIQCAPVAATIGFIMSLIKNGAPILQVLVTAKFIDLAISVVQGQTDIATVLPYLLAVVILVGVDWIFSPWQLAGLPMVWIQTKIAEKFRSAITEKKAKLQYSSVENSETWDLVERISDKPEEKLKDAFEIFISLITIIIKVVGLIFILASQVWWAAVILFITTIPIFLMSVKSGKAQYQSVRDTSKLKRNYKYLSEILTGREAVNERAVFEYGTKLNETWHEHYETARKIQLKTRLKWYIRETSGGLITSLFTIIVTIVLLKPTVDGLLTIGMFMSLTNSFRSLAFIASWQLNFSIRKLVGSIEMMNDLTVFCALQQSEDATVKPSPAPLTFDSIVFDNVRFSYPGANSEILKGIHFTIESGKHYAFVGANGAGKTTITKLITGLYNGYSGNILVNGKRLTDYSEAEIKSLSAVVYQDFARYQITIKDNIALGNVNALNNDDLIHSAITTVGLEQAIYNLPHNINSYLGKLNQDGVDLSGGQWQRLAMARAIVNPAPLLILDEPTAALDPVSESKIYEEFEKLSANRTTIFISHRLGSTKLADKIFVIDDGTIAEEGTHDELIARNQIYATMYESQRGWYQ</sequence>
<dbReference type="GO" id="GO:0034040">
    <property type="term" value="F:ATPase-coupled lipid transmembrane transporter activity"/>
    <property type="evidence" value="ECO:0007669"/>
    <property type="project" value="TreeGrafter"/>
</dbReference>
<evidence type="ECO:0000313" key="8">
    <source>
        <dbReference type="Proteomes" id="UP000275368"/>
    </source>
</evidence>
<comment type="subcellular location">
    <subcellularLocation>
        <location evidence="1">Cell membrane</location>
        <topology evidence="1">Multi-pass membrane protein</topology>
    </subcellularLocation>
</comment>
<keyword evidence="6" id="KW-0472">Membrane</keyword>
<dbReference type="OrthoDB" id="9806127at2"/>
<dbReference type="SMART" id="SM00382">
    <property type="entry name" value="AAA"/>
    <property type="match status" value="1"/>
</dbReference>
<evidence type="ECO:0000313" key="7">
    <source>
        <dbReference type="EMBL" id="BBH20189.1"/>
    </source>
</evidence>
<dbReference type="InterPro" id="IPR003593">
    <property type="entry name" value="AAA+_ATPase"/>
</dbReference>
<dbReference type="Gene3D" id="3.40.50.300">
    <property type="entry name" value="P-loop containing nucleotide triphosphate hydrolases"/>
    <property type="match status" value="1"/>
</dbReference>
<evidence type="ECO:0000256" key="4">
    <source>
        <dbReference type="ARBA" id="ARBA00022840"/>
    </source>
</evidence>
<dbReference type="GO" id="GO:0140359">
    <property type="term" value="F:ABC-type transporter activity"/>
    <property type="evidence" value="ECO:0007669"/>
    <property type="project" value="InterPro"/>
</dbReference>